<dbReference type="Pfam" id="PF02563">
    <property type="entry name" value="Poly_export"/>
    <property type="match status" value="1"/>
</dbReference>
<protein>
    <submittedName>
        <fullName evidence="4">Polysaccharide export outer membrane protein</fullName>
    </submittedName>
</protein>
<evidence type="ECO:0000313" key="5">
    <source>
        <dbReference type="Proteomes" id="UP000294616"/>
    </source>
</evidence>
<proteinExistence type="predicted"/>
<evidence type="ECO:0000259" key="2">
    <source>
        <dbReference type="Pfam" id="PF02563"/>
    </source>
</evidence>
<evidence type="ECO:0000256" key="1">
    <source>
        <dbReference type="ARBA" id="ARBA00022729"/>
    </source>
</evidence>
<sequence>MKRNFYPILIVFLLILSSCTATQQLRYFNDLPDTSRFDLPPMPQIERTVQTGDRLLITIGAQDPEAAALFNNYGGIPTSGNTGSSQGGQSEVVGFLVDADGQIELPFLGKVLAAKLTAEELKNNLTTSLEEYLKEPFVTVKFFEIKFTVLGEVRSPGTYTLPLQRTTFLDALGAAGDLPVSAKRYDIQIYRDYDGERAIFKVDLRKMDILYNSELFQIRHNDVIYVQPRDSRRFSEETRFYVSLLSLAVGLVAIFTRF</sequence>
<keyword evidence="1" id="KW-0732">Signal</keyword>
<dbReference type="EMBL" id="SMGO01000001">
    <property type="protein sequence ID" value="TCK84918.1"/>
    <property type="molecule type" value="Genomic_DNA"/>
</dbReference>
<dbReference type="InterPro" id="IPR019554">
    <property type="entry name" value="Soluble_ligand-bd"/>
</dbReference>
<dbReference type="RefSeq" id="WP_132220685.1">
    <property type="nucleotide sequence ID" value="NZ_SMGO01000001.1"/>
</dbReference>
<comment type="caution">
    <text evidence="4">The sequence shown here is derived from an EMBL/GenBank/DDBJ whole genome shotgun (WGS) entry which is preliminary data.</text>
</comment>
<dbReference type="OrthoDB" id="937431at2"/>
<feature type="domain" description="Polysaccharide export protein N-terminal" evidence="2">
    <location>
        <begin position="48"/>
        <end position="141"/>
    </location>
</feature>
<name>A0A4R1LZB5_9SPHI</name>
<dbReference type="InterPro" id="IPR049712">
    <property type="entry name" value="Poly_export"/>
</dbReference>
<dbReference type="AlphaFoldDB" id="A0A4R1LZB5"/>
<dbReference type="PANTHER" id="PTHR33619">
    <property type="entry name" value="POLYSACCHARIDE EXPORT PROTEIN GFCE-RELATED"/>
    <property type="match status" value="1"/>
</dbReference>
<evidence type="ECO:0000259" key="3">
    <source>
        <dbReference type="Pfam" id="PF10531"/>
    </source>
</evidence>
<feature type="domain" description="Soluble ligand binding" evidence="3">
    <location>
        <begin position="146"/>
        <end position="195"/>
    </location>
</feature>
<dbReference type="Gene3D" id="3.10.560.10">
    <property type="entry name" value="Outer membrane lipoprotein wza domain like"/>
    <property type="match status" value="1"/>
</dbReference>
<organism evidence="4 5">
    <name type="scientific">Albibacterium bauzanense</name>
    <dbReference type="NCBI Taxonomy" id="653929"/>
    <lineage>
        <taxon>Bacteria</taxon>
        <taxon>Pseudomonadati</taxon>
        <taxon>Bacteroidota</taxon>
        <taxon>Sphingobacteriia</taxon>
        <taxon>Sphingobacteriales</taxon>
        <taxon>Sphingobacteriaceae</taxon>
        <taxon>Albibacterium</taxon>
    </lineage>
</organism>
<dbReference type="InterPro" id="IPR003715">
    <property type="entry name" value="Poly_export_N"/>
</dbReference>
<accession>A0A4R1LZB5</accession>
<dbReference type="Pfam" id="PF10531">
    <property type="entry name" value="SLBB"/>
    <property type="match status" value="1"/>
</dbReference>
<evidence type="ECO:0000313" key="4">
    <source>
        <dbReference type="EMBL" id="TCK84918.1"/>
    </source>
</evidence>
<reference evidence="4 5" key="1">
    <citation type="submission" date="2019-03" db="EMBL/GenBank/DDBJ databases">
        <title>Genomic Encyclopedia of Archaeal and Bacterial Type Strains, Phase II (KMG-II): from individual species to whole genera.</title>
        <authorList>
            <person name="Goeker M."/>
        </authorList>
    </citation>
    <scope>NUCLEOTIDE SEQUENCE [LARGE SCALE GENOMIC DNA]</scope>
    <source>
        <strain evidence="4 5">DSM 22554</strain>
    </source>
</reference>
<gene>
    <name evidence="4" type="ORF">C8N28_0214</name>
</gene>
<dbReference type="Proteomes" id="UP000294616">
    <property type="component" value="Unassembled WGS sequence"/>
</dbReference>
<dbReference type="Gene3D" id="3.30.1950.10">
    <property type="entry name" value="wza like domain"/>
    <property type="match status" value="1"/>
</dbReference>
<dbReference type="PANTHER" id="PTHR33619:SF3">
    <property type="entry name" value="POLYSACCHARIDE EXPORT PROTEIN GFCE-RELATED"/>
    <property type="match status" value="1"/>
</dbReference>
<dbReference type="GO" id="GO:0015159">
    <property type="term" value="F:polysaccharide transmembrane transporter activity"/>
    <property type="evidence" value="ECO:0007669"/>
    <property type="project" value="InterPro"/>
</dbReference>
<keyword evidence="5" id="KW-1185">Reference proteome</keyword>
<dbReference type="PROSITE" id="PS51257">
    <property type="entry name" value="PROKAR_LIPOPROTEIN"/>
    <property type="match status" value="1"/>
</dbReference>